<protein>
    <submittedName>
        <fullName evidence="2">Uncharacterized protein</fullName>
    </submittedName>
</protein>
<name>A0A2H3CWT5_ARMGA</name>
<evidence type="ECO:0000256" key="1">
    <source>
        <dbReference type="SAM" id="MobiDB-lite"/>
    </source>
</evidence>
<dbReference type="EMBL" id="KZ293678">
    <property type="protein sequence ID" value="PBK87491.1"/>
    <property type="molecule type" value="Genomic_DNA"/>
</dbReference>
<dbReference type="OrthoDB" id="2941115at2759"/>
<proteinExistence type="predicted"/>
<dbReference type="InParanoid" id="A0A2H3CWT5"/>
<dbReference type="Proteomes" id="UP000217790">
    <property type="component" value="Unassembled WGS sequence"/>
</dbReference>
<feature type="region of interest" description="Disordered" evidence="1">
    <location>
        <begin position="124"/>
        <end position="143"/>
    </location>
</feature>
<evidence type="ECO:0000313" key="3">
    <source>
        <dbReference type="Proteomes" id="UP000217790"/>
    </source>
</evidence>
<feature type="compositionally biased region" description="Low complexity" evidence="1">
    <location>
        <begin position="167"/>
        <end position="187"/>
    </location>
</feature>
<organism evidence="2 3">
    <name type="scientific">Armillaria gallica</name>
    <name type="common">Bulbous honey fungus</name>
    <name type="synonym">Armillaria bulbosa</name>
    <dbReference type="NCBI Taxonomy" id="47427"/>
    <lineage>
        <taxon>Eukaryota</taxon>
        <taxon>Fungi</taxon>
        <taxon>Dikarya</taxon>
        <taxon>Basidiomycota</taxon>
        <taxon>Agaricomycotina</taxon>
        <taxon>Agaricomycetes</taxon>
        <taxon>Agaricomycetidae</taxon>
        <taxon>Agaricales</taxon>
        <taxon>Marasmiineae</taxon>
        <taxon>Physalacriaceae</taxon>
        <taxon>Armillaria</taxon>
    </lineage>
</organism>
<keyword evidence="3" id="KW-1185">Reference proteome</keyword>
<accession>A0A2H3CWT5</accession>
<sequence length="247" mass="26836">MSLPIIPSRRQCVQPLDNIIQGCQCSWFAPTLLDQYICGACGHGIHAHVDYVSMVVNHYPATQCAAYVQKCCTCGTWLSDHVAIDNLYCSAEPWDVLDHFPDNSDLSSYAIGFSNDVIDGTYTPSSMSSSSTDSDTADAGLTPAPISSPFVSPHAFGRSGGATENISLPLTPLSSSSAHSTPSITQSYTTQTQDHSSDDYFPQYPDHFINSYTRLSDDGAADESFEYQHYSLNATHEASEAWSGQYD</sequence>
<dbReference type="AlphaFoldDB" id="A0A2H3CWT5"/>
<feature type="region of interest" description="Disordered" evidence="1">
    <location>
        <begin position="167"/>
        <end position="199"/>
    </location>
</feature>
<feature type="compositionally biased region" description="Low complexity" evidence="1">
    <location>
        <begin position="124"/>
        <end position="138"/>
    </location>
</feature>
<gene>
    <name evidence="2" type="ORF">ARMGADRAFT_1065995</name>
</gene>
<evidence type="ECO:0000313" key="2">
    <source>
        <dbReference type="EMBL" id="PBK87491.1"/>
    </source>
</evidence>
<reference evidence="3" key="1">
    <citation type="journal article" date="2017" name="Nat. Ecol. Evol.">
        <title>Genome expansion and lineage-specific genetic innovations in the forest pathogenic fungi Armillaria.</title>
        <authorList>
            <person name="Sipos G."/>
            <person name="Prasanna A.N."/>
            <person name="Walter M.C."/>
            <person name="O'Connor E."/>
            <person name="Balint B."/>
            <person name="Krizsan K."/>
            <person name="Kiss B."/>
            <person name="Hess J."/>
            <person name="Varga T."/>
            <person name="Slot J."/>
            <person name="Riley R."/>
            <person name="Boka B."/>
            <person name="Rigling D."/>
            <person name="Barry K."/>
            <person name="Lee J."/>
            <person name="Mihaltcheva S."/>
            <person name="LaButti K."/>
            <person name="Lipzen A."/>
            <person name="Waldron R."/>
            <person name="Moloney N.M."/>
            <person name="Sperisen C."/>
            <person name="Kredics L."/>
            <person name="Vagvoelgyi C."/>
            <person name="Patrignani A."/>
            <person name="Fitzpatrick D."/>
            <person name="Nagy I."/>
            <person name="Doyle S."/>
            <person name="Anderson J.B."/>
            <person name="Grigoriev I.V."/>
            <person name="Gueldener U."/>
            <person name="Muensterkoetter M."/>
            <person name="Nagy L.G."/>
        </authorList>
    </citation>
    <scope>NUCLEOTIDE SEQUENCE [LARGE SCALE GENOMIC DNA]</scope>
    <source>
        <strain evidence="3">Ar21-2</strain>
    </source>
</reference>